<gene>
    <name evidence="3" type="ORF">RM553_11175</name>
</gene>
<dbReference type="Proteomes" id="UP001262889">
    <property type="component" value="Unassembled WGS sequence"/>
</dbReference>
<proteinExistence type="predicted"/>
<organism evidence="3 4">
    <name type="scientific">Autumnicola tepida</name>
    <dbReference type="NCBI Taxonomy" id="3075595"/>
    <lineage>
        <taxon>Bacteria</taxon>
        <taxon>Pseudomonadati</taxon>
        <taxon>Bacteroidota</taxon>
        <taxon>Flavobacteriia</taxon>
        <taxon>Flavobacteriales</taxon>
        <taxon>Flavobacteriaceae</taxon>
        <taxon>Autumnicola</taxon>
    </lineage>
</organism>
<dbReference type="InterPro" id="IPR036761">
    <property type="entry name" value="TTHA0802/YceI-like_sf"/>
</dbReference>
<dbReference type="SUPFAM" id="SSF101874">
    <property type="entry name" value="YceI-like"/>
    <property type="match status" value="1"/>
</dbReference>
<evidence type="ECO:0000259" key="2">
    <source>
        <dbReference type="Pfam" id="PF04264"/>
    </source>
</evidence>
<reference evidence="3 4" key="1">
    <citation type="submission" date="2023-09" db="EMBL/GenBank/DDBJ databases">
        <authorList>
            <person name="Rey-Velasco X."/>
        </authorList>
    </citation>
    <scope>NUCLEOTIDE SEQUENCE [LARGE SCALE GENOMIC DNA]</scope>
    <source>
        <strain evidence="3 4">F363</strain>
    </source>
</reference>
<evidence type="ECO:0000313" key="4">
    <source>
        <dbReference type="Proteomes" id="UP001262889"/>
    </source>
</evidence>
<evidence type="ECO:0000313" key="3">
    <source>
        <dbReference type="EMBL" id="MDT0643393.1"/>
    </source>
</evidence>
<accession>A0ABU3CAW1</accession>
<name>A0ABU3CAW1_9FLAO</name>
<keyword evidence="4" id="KW-1185">Reference proteome</keyword>
<dbReference type="EMBL" id="JAVRHQ010000012">
    <property type="protein sequence ID" value="MDT0643393.1"/>
    <property type="molecule type" value="Genomic_DNA"/>
</dbReference>
<dbReference type="InterPro" id="IPR007372">
    <property type="entry name" value="Lipid/polyisoprenoid-bd_YceI"/>
</dbReference>
<feature type="domain" description="Lipid/polyisoprenoid-binding YceI-like" evidence="2">
    <location>
        <begin position="75"/>
        <end position="188"/>
    </location>
</feature>
<dbReference type="RefSeq" id="WP_311535013.1">
    <property type="nucleotide sequence ID" value="NZ_JAVRHQ010000012.1"/>
</dbReference>
<keyword evidence="1" id="KW-0732">Signal</keyword>
<evidence type="ECO:0000256" key="1">
    <source>
        <dbReference type="SAM" id="SignalP"/>
    </source>
</evidence>
<dbReference type="Gene3D" id="2.40.128.110">
    <property type="entry name" value="Lipid/polyisoprenoid-binding, YceI-like"/>
    <property type="match status" value="1"/>
</dbReference>
<feature type="signal peptide" evidence="1">
    <location>
        <begin position="1"/>
        <end position="19"/>
    </location>
</feature>
<dbReference type="Pfam" id="PF04264">
    <property type="entry name" value="YceI"/>
    <property type="match status" value="1"/>
</dbReference>
<feature type="chain" id="PRO_5046396055" evidence="1">
    <location>
        <begin position="20"/>
        <end position="193"/>
    </location>
</feature>
<protein>
    <submittedName>
        <fullName evidence="3">YceI family protein</fullName>
    </submittedName>
</protein>
<comment type="caution">
    <text evidence="3">The sequence shown here is derived from an EMBL/GenBank/DDBJ whole genome shotgun (WGS) entry which is preliminary data.</text>
</comment>
<sequence length="193" mass="21918">MKNAILLFLLGIVTSTCFSQNKFEQKTIQVLPESTLNISGDTNISAFHCEFDTLLLKGKHEFQYSEENGSIYFKNAVLNLKNNGFDCGNRAINKDFNSLMQTEKYPGIKLELKKVSFDQDDNAMARVNIRMAGREKSYIIPITITDCPTPNYKGTLNLNIKDFGLEPPRKLFGLIVIKDEIEINFNLVVKPKK</sequence>